<dbReference type="PANTHER" id="PTHR30137">
    <property type="entry name" value="LUCIFERASE-LIKE MONOOXYGENASE"/>
    <property type="match status" value="1"/>
</dbReference>
<evidence type="ECO:0000256" key="1">
    <source>
        <dbReference type="ARBA" id="ARBA00023002"/>
    </source>
</evidence>
<proteinExistence type="predicted"/>
<dbReference type="PANTHER" id="PTHR30137:SF8">
    <property type="entry name" value="BLR5498 PROTEIN"/>
    <property type="match status" value="1"/>
</dbReference>
<dbReference type="InterPro" id="IPR036661">
    <property type="entry name" value="Luciferase-like_sf"/>
</dbReference>
<protein>
    <submittedName>
        <fullName evidence="4">LLM class flavin-dependent oxidoreductase</fullName>
        <ecNumber evidence="4">1.-.-.-</ecNumber>
    </submittedName>
</protein>
<dbReference type="SUPFAM" id="SSF51679">
    <property type="entry name" value="Bacterial luciferase-like"/>
    <property type="match status" value="1"/>
</dbReference>
<dbReference type="EC" id="1.-.-.-" evidence="4"/>
<dbReference type="Proteomes" id="UP001595898">
    <property type="component" value="Unassembled WGS sequence"/>
</dbReference>
<dbReference type="Pfam" id="PF00296">
    <property type="entry name" value="Bac_luciferase"/>
    <property type="match status" value="1"/>
</dbReference>
<keyword evidence="5" id="KW-1185">Reference proteome</keyword>
<gene>
    <name evidence="4" type="ORF">ACFO5R_00045</name>
</gene>
<dbReference type="GO" id="GO:0004497">
    <property type="term" value="F:monooxygenase activity"/>
    <property type="evidence" value="ECO:0007669"/>
    <property type="project" value="UniProtKB-KW"/>
</dbReference>
<dbReference type="InterPro" id="IPR011251">
    <property type="entry name" value="Luciferase-like_dom"/>
</dbReference>
<evidence type="ECO:0000256" key="2">
    <source>
        <dbReference type="ARBA" id="ARBA00023033"/>
    </source>
</evidence>
<evidence type="ECO:0000313" key="5">
    <source>
        <dbReference type="Proteomes" id="UP001595898"/>
    </source>
</evidence>
<dbReference type="AlphaFoldDB" id="A0ABD5PIF6"/>
<dbReference type="InterPro" id="IPR050766">
    <property type="entry name" value="Bact_Lucif_Oxidored"/>
</dbReference>
<feature type="domain" description="Luciferase-like" evidence="3">
    <location>
        <begin position="1"/>
        <end position="312"/>
    </location>
</feature>
<evidence type="ECO:0000313" key="4">
    <source>
        <dbReference type="EMBL" id="MFC4540330.1"/>
    </source>
</evidence>
<reference evidence="4 5" key="1">
    <citation type="journal article" date="2019" name="Int. J. Syst. Evol. Microbiol.">
        <title>The Global Catalogue of Microorganisms (GCM) 10K type strain sequencing project: providing services to taxonomists for standard genome sequencing and annotation.</title>
        <authorList>
            <consortium name="The Broad Institute Genomics Platform"/>
            <consortium name="The Broad Institute Genome Sequencing Center for Infectious Disease"/>
            <person name="Wu L."/>
            <person name="Ma J."/>
        </authorList>
    </citation>
    <scope>NUCLEOTIDE SEQUENCE [LARGE SCALE GENOMIC DNA]</scope>
    <source>
        <strain evidence="4 5">WLHS5</strain>
    </source>
</reference>
<name>A0ABD5PIF6_9EURY</name>
<comment type="caution">
    <text evidence="4">The sequence shown here is derived from an EMBL/GenBank/DDBJ whole genome shotgun (WGS) entry which is preliminary data.</text>
</comment>
<accession>A0ABD5PIF6</accession>
<dbReference type="EMBL" id="JBHSFA010000001">
    <property type="protein sequence ID" value="MFC4540330.1"/>
    <property type="molecule type" value="Genomic_DNA"/>
</dbReference>
<evidence type="ECO:0000259" key="3">
    <source>
        <dbReference type="Pfam" id="PF00296"/>
    </source>
</evidence>
<keyword evidence="2" id="KW-0503">Monooxygenase</keyword>
<sequence>MEFGYGILSAQNPPGSGKTNAGVYQEIVDLVQVAEESDFDAAWTAEHHFMPDGHSPSPLTLCAGLATATETIDIGTCVLLAPFRHPIKLAEDAATVDLLSDGRFNLGIGAGYMEREFDVFDVSMKERAKHVAETIHICREAWTEGPVSHDGDLYQYSDLEVEPKPASENGPPIYLGGTSQQAVDRAAFRGDGFIGNANMGWEPSDAGAGEDGFDHWGDQSNYIAAEHDVDMDDFLVGILNYCYVAETDEEAWETMLPSFLYTRRAYAEHSKDRDPDEFTLENLGEERIERLKENLLVGSPETIVERLREAERGAACDIHMLLRMWQPKLNFEENARSIRLFGEEVIPELS</sequence>
<keyword evidence="1 4" id="KW-0560">Oxidoreductase</keyword>
<dbReference type="Gene3D" id="3.20.20.30">
    <property type="entry name" value="Luciferase-like domain"/>
    <property type="match status" value="1"/>
</dbReference>
<organism evidence="4 5">
    <name type="scientific">Halosolutus amylolyticus</name>
    <dbReference type="NCBI Taxonomy" id="2932267"/>
    <lineage>
        <taxon>Archaea</taxon>
        <taxon>Methanobacteriati</taxon>
        <taxon>Methanobacteriota</taxon>
        <taxon>Stenosarchaea group</taxon>
        <taxon>Halobacteria</taxon>
        <taxon>Halobacteriales</taxon>
        <taxon>Natrialbaceae</taxon>
        <taxon>Halosolutus</taxon>
    </lineage>
</organism>
<dbReference type="RefSeq" id="WP_250142376.1">
    <property type="nucleotide sequence ID" value="NZ_JALIQP010000007.1"/>
</dbReference>